<evidence type="ECO:0000313" key="3">
    <source>
        <dbReference type="Proteomes" id="UP000605992"/>
    </source>
</evidence>
<sequence>MSVAELEHWKTLLIALCGVFLWVVVSAAALLRYWLADHKARRPKGPAKTSGGGEP</sequence>
<evidence type="ECO:0000313" key="2">
    <source>
        <dbReference type="EMBL" id="GII51712.1"/>
    </source>
</evidence>
<protein>
    <submittedName>
        <fullName evidence="2">Uncharacterized protein</fullName>
    </submittedName>
</protein>
<feature type="transmembrane region" description="Helical" evidence="1">
    <location>
        <begin position="12"/>
        <end position="35"/>
    </location>
</feature>
<comment type="caution">
    <text evidence="2">The sequence shown here is derived from an EMBL/GenBank/DDBJ whole genome shotgun (WGS) entry which is preliminary data.</text>
</comment>
<dbReference type="Proteomes" id="UP000605992">
    <property type="component" value="Unassembled WGS sequence"/>
</dbReference>
<dbReference type="AlphaFoldDB" id="A0A8J3XR78"/>
<proteinExistence type="predicted"/>
<dbReference type="EMBL" id="BOOR01000003">
    <property type="protein sequence ID" value="GII51712.1"/>
    <property type="molecule type" value="Genomic_DNA"/>
</dbReference>
<keyword evidence="1" id="KW-0472">Membrane</keyword>
<keyword evidence="3" id="KW-1185">Reference proteome</keyword>
<evidence type="ECO:0000256" key="1">
    <source>
        <dbReference type="SAM" id="Phobius"/>
    </source>
</evidence>
<keyword evidence="1" id="KW-0812">Transmembrane</keyword>
<organism evidence="2 3">
    <name type="scientific">Planotetraspora thailandica</name>
    <dbReference type="NCBI Taxonomy" id="487172"/>
    <lineage>
        <taxon>Bacteria</taxon>
        <taxon>Bacillati</taxon>
        <taxon>Actinomycetota</taxon>
        <taxon>Actinomycetes</taxon>
        <taxon>Streptosporangiales</taxon>
        <taxon>Streptosporangiaceae</taxon>
        <taxon>Planotetraspora</taxon>
    </lineage>
</organism>
<keyword evidence="1" id="KW-1133">Transmembrane helix</keyword>
<gene>
    <name evidence="2" type="ORF">Pth03_01010</name>
</gene>
<dbReference type="RefSeq" id="WP_203942051.1">
    <property type="nucleotide sequence ID" value="NZ_BOOR01000003.1"/>
</dbReference>
<accession>A0A8J3XR78</accession>
<name>A0A8J3XR78_9ACTN</name>
<reference evidence="2" key="1">
    <citation type="submission" date="2021-01" db="EMBL/GenBank/DDBJ databases">
        <title>Whole genome shotgun sequence of Planotetraspora thailandica NBRC 104271.</title>
        <authorList>
            <person name="Komaki H."/>
            <person name="Tamura T."/>
        </authorList>
    </citation>
    <scope>NUCLEOTIDE SEQUENCE</scope>
    <source>
        <strain evidence="2">NBRC 104271</strain>
    </source>
</reference>